<gene>
    <name evidence="1" type="ORF">NC00_01305</name>
</gene>
<comment type="caution">
    <text evidence="1">The sequence shown here is derived from an EMBL/GenBank/DDBJ whole genome shotgun (WGS) entry which is preliminary data.</text>
</comment>
<dbReference type="AlphaFoldDB" id="A0AB34PDN9"/>
<dbReference type="EMBL" id="JRQI01000004">
    <property type="protein sequence ID" value="KGK59586.1"/>
    <property type="molecule type" value="Genomic_DNA"/>
</dbReference>
<proteinExistence type="predicted"/>
<accession>A0AB34PDN9</accession>
<organism evidence="1 2">
    <name type="scientific">Xanthomonas cannabis pv. phaseoli</name>
    <dbReference type="NCBI Taxonomy" id="1885902"/>
    <lineage>
        <taxon>Bacteria</taxon>
        <taxon>Pseudomonadati</taxon>
        <taxon>Pseudomonadota</taxon>
        <taxon>Gammaproteobacteria</taxon>
        <taxon>Lysobacterales</taxon>
        <taxon>Lysobacteraceae</taxon>
        <taxon>Xanthomonas</taxon>
    </lineage>
</organism>
<evidence type="ECO:0000313" key="2">
    <source>
        <dbReference type="Proteomes" id="UP000029879"/>
    </source>
</evidence>
<evidence type="ECO:0000313" key="1">
    <source>
        <dbReference type="EMBL" id="KGK59586.1"/>
    </source>
</evidence>
<protein>
    <submittedName>
        <fullName evidence="1">Uncharacterized protein</fullName>
    </submittedName>
</protein>
<reference evidence="1 2" key="1">
    <citation type="submission" date="2014-10" db="EMBL/GenBank/DDBJ databases">
        <title>Genome sequence of a Xanthomonas strain that is pathogenic on beans.</title>
        <authorList>
            <person name="Aritua V."/>
            <person name="Sapp M."/>
            <person name="Harrison J."/>
            <person name="Smith J."/>
            <person name="Studholme D."/>
        </authorList>
    </citation>
    <scope>NUCLEOTIDE SEQUENCE [LARGE SCALE GENOMIC DNA]</scope>
    <source>
        <strain evidence="1 2">Nyagatare</strain>
    </source>
</reference>
<name>A0AB34PDN9_9XANT</name>
<dbReference type="Proteomes" id="UP000029879">
    <property type="component" value="Unassembled WGS sequence"/>
</dbReference>
<sequence length="373" mass="41662">MTVEDLYRSLLRQQGVEIVTDKSTDQGRELTASISAKFKAMLPLFGGGEAEATGGASSSRIEGEQRAPIEFNLANGQDVGELLLAVGANKKFHVLENFHYLTDDAQNQLAFDLRTFEEMGLRFVILGVWRERNRLVQYNGDLQDRVAEVPVEPWVDADFERVAEKGERSLNIRISTDLKAKIFAEAHGSIGVVQELLKTLCDLAGVVETMPDLYEISDVGILREAINAKVAEYSSRHVRSLEAIAAGSRSRRATEETAALFLPYYLVLVLVNRSYAELRDGIERKTLQELIRTIHSHPDNVRTSDVTGMLLRLSKLQADSKIKPPLFDFDPGSRRVKVVDSTLYFFIDNCDPAEVMAEIPHPDPDVSAARRDQ</sequence>